<feature type="compositionally biased region" description="Low complexity" evidence="2">
    <location>
        <begin position="44"/>
        <end position="70"/>
    </location>
</feature>
<feature type="chain" id="PRO_5039428845" description="Cell envelope-related transcriptional attenuator domain-containing protein" evidence="3">
    <location>
        <begin position="34"/>
        <end position="385"/>
    </location>
</feature>
<accession>A0A0K1JMV2</accession>
<dbReference type="OrthoDB" id="9782542at2"/>
<organism evidence="5 6">
    <name type="scientific">Luteipulveratus mongoliensis</name>
    <dbReference type="NCBI Taxonomy" id="571913"/>
    <lineage>
        <taxon>Bacteria</taxon>
        <taxon>Bacillati</taxon>
        <taxon>Actinomycetota</taxon>
        <taxon>Actinomycetes</taxon>
        <taxon>Micrococcales</taxon>
        <taxon>Dermacoccaceae</taxon>
        <taxon>Luteipulveratus</taxon>
    </lineage>
</organism>
<evidence type="ECO:0000256" key="2">
    <source>
        <dbReference type="SAM" id="MobiDB-lite"/>
    </source>
</evidence>
<keyword evidence="6" id="KW-1185">Reference proteome</keyword>
<evidence type="ECO:0000313" key="6">
    <source>
        <dbReference type="Proteomes" id="UP000066480"/>
    </source>
</evidence>
<feature type="signal peptide" evidence="3">
    <location>
        <begin position="1"/>
        <end position="33"/>
    </location>
</feature>
<comment type="similarity">
    <text evidence="1">Belongs to the LytR/CpsA/Psr (LCP) family.</text>
</comment>
<name>A0A0K1JMV2_9MICO</name>
<dbReference type="Gene3D" id="3.40.630.190">
    <property type="entry name" value="LCP protein"/>
    <property type="match status" value="1"/>
</dbReference>
<evidence type="ECO:0000256" key="1">
    <source>
        <dbReference type="ARBA" id="ARBA00006068"/>
    </source>
</evidence>
<dbReference type="EMBL" id="CP011112">
    <property type="protein sequence ID" value="AKU18036.1"/>
    <property type="molecule type" value="Genomic_DNA"/>
</dbReference>
<dbReference type="PANTHER" id="PTHR33392:SF6">
    <property type="entry name" value="POLYISOPRENYL-TEICHOIC ACID--PEPTIDOGLYCAN TEICHOIC ACID TRANSFERASE TAGU"/>
    <property type="match status" value="1"/>
</dbReference>
<keyword evidence="3" id="KW-0732">Signal</keyword>
<dbReference type="Pfam" id="PF03816">
    <property type="entry name" value="LytR_cpsA_psr"/>
    <property type="match status" value="1"/>
</dbReference>
<dbReference type="InterPro" id="IPR004474">
    <property type="entry name" value="LytR_CpsA_psr"/>
</dbReference>
<dbReference type="AlphaFoldDB" id="A0A0K1JMV2"/>
<evidence type="ECO:0000259" key="4">
    <source>
        <dbReference type="Pfam" id="PF03816"/>
    </source>
</evidence>
<dbReference type="InterPro" id="IPR050922">
    <property type="entry name" value="LytR/CpsA/Psr_CW_biosynth"/>
</dbReference>
<dbReference type="KEGG" id="lmoi:VV02_22840"/>
<gene>
    <name evidence="5" type="ORF">VV02_22840</name>
</gene>
<feature type="domain" description="Cell envelope-related transcriptional attenuator" evidence="4">
    <location>
        <begin position="169"/>
        <end position="304"/>
    </location>
</feature>
<proteinExistence type="inferred from homology"/>
<evidence type="ECO:0000313" key="5">
    <source>
        <dbReference type="EMBL" id="AKU18036.1"/>
    </source>
</evidence>
<protein>
    <recommendedName>
        <fullName evidence="4">Cell envelope-related transcriptional attenuator domain-containing protein</fullName>
    </recommendedName>
</protein>
<feature type="region of interest" description="Disordered" evidence="2">
    <location>
        <begin position="34"/>
        <end position="75"/>
    </location>
</feature>
<sequence length="385" mass="39014">MAMPSAYGVTMSRVVFRTTVAALLVATTMVACSDSDDGAKGSRTPTAGTPGASSPGSASAAASSSGSSGPVLPVGNGTLTPQVIARLGKTHLTDAEMAAGAKGTWKGTQIGTLTQGADVSLTVKDAQGWKIVGGWWPSKGLPGPYLGGKRHVVALGSDARQGQDIQHSRADTIQVIGLDGHGGGGILGVPRDSFVRLPSGRSGKINGAMSGGGPTAMAKTVSSTIGIPLQGYLLTDFVGFERAVYAIGGIPVTLKRPIKDVPAGTHNLTGPQALTVARERKSLPGGDFERSANQGLVLMSGYAKVRSQGPAKLPALMTAISPHLSTNLDTAQVLTLLASAYQVNPSRLGRTVADGQSGPGPGGASIVRLTSRARADFAAFRDGNL</sequence>
<dbReference type="Proteomes" id="UP000066480">
    <property type="component" value="Chromosome"/>
</dbReference>
<reference evidence="5 6" key="1">
    <citation type="submission" date="2015-03" db="EMBL/GenBank/DDBJ databases">
        <title>Luteipulveratus halotolerans sp. nov., a novel actinobacterium (Dermacoccaceae) from Sarawak, Malaysia.</title>
        <authorList>
            <person name="Juboi H."/>
            <person name="Basik A."/>
            <person name="Shamsul S.S."/>
            <person name="Arnold P."/>
            <person name="Schmitt E.K."/>
            <person name="Sanglier J.-J."/>
            <person name="Yeo T."/>
        </authorList>
    </citation>
    <scope>NUCLEOTIDE SEQUENCE [LARGE SCALE GENOMIC DNA]</scope>
    <source>
        <strain evidence="5 6">MN07-A0370</strain>
    </source>
</reference>
<dbReference type="STRING" id="571913.VV02_22840"/>
<dbReference type="PANTHER" id="PTHR33392">
    <property type="entry name" value="POLYISOPRENYL-TEICHOIC ACID--PEPTIDOGLYCAN TEICHOIC ACID TRANSFERASE TAGU"/>
    <property type="match status" value="1"/>
</dbReference>
<evidence type="ECO:0000256" key="3">
    <source>
        <dbReference type="SAM" id="SignalP"/>
    </source>
</evidence>
<dbReference type="PATRIC" id="fig|571913.6.peg.4627"/>
<dbReference type="NCBIfam" id="TIGR00350">
    <property type="entry name" value="lytR_cpsA_psr"/>
    <property type="match status" value="1"/>
</dbReference>